<dbReference type="Proteomes" id="UP001162131">
    <property type="component" value="Unassembled WGS sequence"/>
</dbReference>
<organism evidence="1 2">
    <name type="scientific">Blepharisma stoltei</name>
    <dbReference type="NCBI Taxonomy" id="1481888"/>
    <lineage>
        <taxon>Eukaryota</taxon>
        <taxon>Sar</taxon>
        <taxon>Alveolata</taxon>
        <taxon>Ciliophora</taxon>
        <taxon>Postciliodesmatophora</taxon>
        <taxon>Heterotrichea</taxon>
        <taxon>Heterotrichida</taxon>
        <taxon>Blepharismidae</taxon>
        <taxon>Blepharisma</taxon>
    </lineage>
</organism>
<keyword evidence="2" id="KW-1185">Reference proteome</keyword>
<gene>
    <name evidence="1" type="ORF">BSTOLATCC_MIC26259</name>
</gene>
<evidence type="ECO:0000313" key="1">
    <source>
        <dbReference type="EMBL" id="CAG9320342.1"/>
    </source>
</evidence>
<sequence length="125" mass="14845">MRRQKRFGCRSGNTIKKCPTCSFTVYSIISGESNFASGCVPSDSEEIKIKKNDNYARRKYQAHNLRSKNQFGYCNHSHKQYNKVEDKMRRSYWDNKDIRIDIKETDKNIKLFKLQKFEHPLELVS</sequence>
<reference evidence="1" key="1">
    <citation type="submission" date="2021-09" db="EMBL/GenBank/DDBJ databases">
        <authorList>
            <consortium name="AG Swart"/>
            <person name="Singh M."/>
            <person name="Singh A."/>
            <person name="Seah K."/>
            <person name="Emmerich C."/>
        </authorList>
    </citation>
    <scope>NUCLEOTIDE SEQUENCE</scope>
    <source>
        <strain evidence="1">ATCC30299</strain>
    </source>
</reference>
<dbReference type="AlphaFoldDB" id="A0AAU9J7X6"/>
<evidence type="ECO:0000313" key="2">
    <source>
        <dbReference type="Proteomes" id="UP001162131"/>
    </source>
</evidence>
<protein>
    <submittedName>
        <fullName evidence="1">Uncharacterized protein</fullName>
    </submittedName>
</protein>
<accession>A0AAU9J7X6</accession>
<dbReference type="EMBL" id="CAJZBQ010000025">
    <property type="protein sequence ID" value="CAG9320342.1"/>
    <property type="molecule type" value="Genomic_DNA"/>
</dbReference>
<comment type="caution">
    <text evidence="1">The sequence shown here is derived from an EMBL/GenBank/DDBJ whole genome shotgun (WGS) entry which is preliminary data.</text>
</comment>
<proteinExistence type="predicted"/>
<name>A0AAU9J7X6_9CILI</name>